<dbReference type="InterPro" id="IPR013216">
    <property type="entry name" value="Methyltransf_11"/>
</dbReference>
<dbReference type="Gene3D" id="3.40.50.150">
    <property type="entry name" value="Vaccinia Virus protein VP39"/>
    <property type="match status" value="1"/>
</dbReference>
<protein>
    <submittedName>
        <fullName evidence="2">Class I SAM-dependent methyltransferase</fullName>
    </submittedName>
</protein>
<dbReference type="GO" id="GO:0008757">
    <property type="term" value="F:S-adenosylmethionine-dependent methyltransferase activity"/>
    <property type="evidence" value="ECO:0007669"/>
    <property type="project" value="InterPro"/>
</dbReference>
<reference evidence="2" key="2">
    <citation type="journal article" date="2022" name="Microbiol. Resour. Announc.">
        <title>Metagenome Sequencing to Explore Phylogenomics of Terrestrial Cyanobacteria.</title>
        <authorList>
            <person name="Ward R.D."/>
            <person name="Stajich J.E."/>
            <person name="Johansen J.R."/>
            <person name="Huntemann M."/>
            <person name="Clum A."/>
            <person name="Foster B."/>
            <person name="Foster B."/>
            <person name="Roux S."/>
            <person name="Palaniappan K."/>
            <person name="Varghese N."/>
            <person name="Mukherjee S."/>
            <person name="Reddy T.B.K."/>
            <person name="Daum C."/>
            <person name="Copeland A."/>
            <person name="Chen I.A."/>
            <person name="Ivanova N.N."/>
            <person name="Kyrpides N.C."/>
            <person name="Shapiro N."/>
            <person name="Eloe-Fadrosh E.A."/>
            <person name="Pietrasiak N."/>
        </authorList>
    </citation>
    <scope>NUCLEOTIDE SEQUENCE</scope>
    <source>
        <strain evidence="2">HA4357-MV3</strain>
    </source>
</reference>
<dbReference type="AlphaFoldDB" id="A0A9E3H862"/>
<dbReference type="Proteomes" id="UP000813215">
    <property type="component" value="Unassembled WGS sequence"/>
</dbReference>
<evidence type="ECO:0000313" key="2">
    <source>
        <dbReference type="EMBL" id="MBW4432406.1"/>
    </source>
</evidence>
<dbReference type="SUPFAM" id="SSF158997">
    <property type="entry name" value="Trm112p-like"/>
    <property type="match status" value="1"/>
</dbReference>
<dbReference type="Pfam" id="PF08241">
    <property type="entry name" value="Methyltransf_11"/>
    <property type="match status" value="1"/>
</dbReference>
<sequence length="330" mass="37762">MNTEIKTDFPIKSAKSTQDILRCPVCKSRFKLSKNQLRCTNNQCNNKFHLVNNIPILIDELSSVFSVNDFIDKVQITLKPKSKLERLMVNIVPGINLNVKTKKNSQKFTEILLQQNKNPLVLIIGGSVVGQGMEDLLSRSEIEFIETDVTFGSRISVICDAHQIPFAEDSFDGVIVQAVLEHVIDPKRCVEEIYRVLKPNGLVYSETPFIQQVHLGKYDFTRFTHLGHRRLFHNFEEIDSGAVCGPGMALAWSYQYFLLSFVKKPIARALVKVFARLTSFWLKYFDYYLINQPGTFDSASGYYFMGTKSERILSDRELLKLYRGTQSSSF</sequence>
<name>A0A9E3H862_9NOST</name>
<reference evidence="2" key="1">
    <citation type="submission" date="2021-05" db="EMBL/GenBank/DDBJ databases">
        <authorList>
            <person name="Pietrasiak N."/>
            <person name="Ward R."/>
            <person name="Stajich J.E."/>
            <person name="Kurbessoian T."/>
        </authorList>
    </citation>
    <scope>NUCLEOTIDE SEQUENCE</scope>
    <source>
        <strain evidence="2">HA4357-MV3</strain>
    </source>
</reference>
<dbReference type="Gene3D" id="2.20.25.10">
    <property type="match status" value="1"/>
</dbReference>
<gene>
    <name evidence="2" type="ORF">KME28_11900</name>
</gene>
<dbReference type="SUPFAM" id="SSF53335">
    <property type="entry name" value="S-adenosyl-L-methionine-dependent methyltransferases"/>
    <property type="match status" value="1"/>
</dbReference>
<dbReference type="EMBL" id="JAHHHW010000085">
    <property type="protein sequence ID" value="MBW4432406.1"/>
    <property type="molecule type" value="Genomic_DNA"/>
</dbReference>
<evidence type="ECO:0000313" key="3">
    <source>
        <dbReference type="Proteomes" id="UP000813215"/>
    </source>
</evidence>
<dbReference type="GO" id="GO:0032259">
    <property type="term" value="P:methylation"/>
    <property type="evidence" value="ECO:0007669"/>
    <property type="project" value="UniProtKB-KW"/>
</dbReference>
<accession>A0A9E3H862</accession>
<feature type="domain" description="Methyltransferase type 11" evidence="1">
    <location>
        <begin position="157"/>
        <end position="204"/>
    </location>
</feature>
<comment type="caution">
    <text evidence="2">The sequence shown here is derived from an EMBL/GenBank/DDBJ whole genome shotgun (WGS) entry which is preliminary data.</text>
</comment>
<dbReference type="InterPro" id="IPR029063">
    <property type="entry name" value="SAM-dependent_MTases_sf"/>
</dbReference>
<keyword evidence="2" id="KW-0489">Methyltransferase</keyword>
<dbReference type="PANTHER" id="PTHR43591">
    <property type="entry name" value="METHYLTRANSFERASE"/>
    <property type="match status" value="1"/>
</dbReference>
<evidence type="ECO:0000259" key="1">
    <source>
        <dbReference type="Pfam" id="PF08241"/>
    </source>
</evidence>
<dbReference type="CDD" id="cd02440">
    <property type="entry name" value="AdoMet_MTases"/>
    <property type="match status" value="1"/>
</dbReference>
<proteinExistence type="predicted"/>
<organism evidence="2 3">
    <name type="scientific">Pelatocladus maniniholoensis HA4357-MV3</name>
    <dbReference type="NCBI Taxonomy" id="1117104"/>
    <lineage>
        <taxon>Bacteria</taxon>
        <taxon>Bacillati</taxon>
        <taxon>Cyanobacteriota</taxon>
        <taxon>Cyanophyceae</taxon>
        <taxon>Nostocales</taxon>
        <taxon>Nostocaceae</taxon>
        <taxon>Pelatocladus</taxon>
    </lineage>
</organism>
<keyword evidence="2" id="KW-0808">Transferase</keyword>